<feature type="transmembrane region" description="Helical" evidence="6">
    <location>
        <begin position="476"/>
        <end position="498"/>
    </location>
</feature>
<evidence type="ECO:0000256" key="3">
    <source>
        <dbReference type="ARBA" id="ARBA00022692"/>
    </source>
</evidence>
<feature type="transmembrane region" description="Helical" evidence="6">
    <location>
        <begin position="12"/>
        <end position="34"/>
    </location>
</feature>
<gene>
    <name evidence="7" type="primary">spoVB</name>
    <name evidence="7" type="ORF">CR194_00960</name>
</gene>
<dbReference type="PANTHER" id="PTHR30250:SF24">
    <property type="entry name" value="STAGE V SPORULATION PROTEIN B"/>
    <property type="match status" value="1"/>
</dbReference>
<accession>A0A323TH02</accession>
<evidence type="ECO:0000256" key="6">
    <source>
        <dbReference type="SAM" id="Phobius"/>
    </source>
</evidence>
<feature type="transmembrane region" description="Helical" evidence="6">
    <location>
        <begin position="40"/>
        <end position="63"/>
    </location>
</feature>
<comment type="caution">
    <text evidence="7">The sequence shown here is derived from an EMBL/GenBank/DDBJ whole genome shotgun (WGS) entry which is preliminary data.</text>
</comment>
<evidence type="ECO:0000313" key="8">
    <source>
        <dbReference type="Proteomes" id="UP000248214"/>
    </source>
</evidence>
<keyword evidence="3 6" id="KW-0812">Transmembrane</keyword>
<dbReference type="InterPro" id="IPR014249">
    <property type="entry name" value="Spore_V_B"/>
</dbReference>
<feature type="transmembrane region" description="Helical" evidence="6">
    <location>
        <begin position="250"/>
        <end position="272"/>
    </location>
</feature>
<feature type="transmembrane region" description="Helical" evidence="6">
    <location>
        <begin position="449"/>
        <end position="470"/>
    </location>
</feature>
<evidence type="ECO:0000256" key="4">
    <source>
        <dbReference type="ARBA" id="ARBA00022989"/>
    </source>
</evidence>
<evidence type="ECO:0000256" key="2">
    <source>
        <dbReference type="ARBA" id="ARBA00022475"/>
    </source>
</evidence>
<protein>
    <submittedName>
        <fullName evidence="7">Stage V sporulation protein B</fullName>
    </submittedName>
</protein>
<dbReference type="Proteomes" id="UP000248214">
    <property type="component" value="Unassembled WGS sequence"/>
</dbReference>
<dbReference type="AlphaFoldDB" id="A0A323TH02"/>
<dbReference type="InterPro" id="IPR002797">
    <property type="entry name" value="Polysacc_synth"/>
</dbReference>
<proteinExistence type="predicted"/>
<feature type="transmembrane region" description="Helical" evidence="6">
    <location>
        <begin position="161"/>
        <end position="180"/>
    </location>
</feature>
<sequence length="517" mass="56369">MTKQTFLKGAAILIIAGFITRILGFINKIVVARIMGAEGVGLYMMAVPTLLLVITLTQLGLPVAISKLVAEADAEGDRTRIKRILIVSMTITGLLSIIFTTLMVLFAPIVSATFLTDGRAFYPLIAISPIVPIVALSSVIRGYFQGLQNMKPTAYSQVIEQLVRITFVAALTSMFLPYGIEYAAAGAMASVVLGELASLVFMVTMFKRRKTFRIRKQFVNHVKEGKRTFNDLMTIALPTTGSRLIGSLSFFFEPIVVAQSLAVAGVATVMATTQYGELAGYVIPMLLLPTFITYSLSVSLVPAISEAAIVKNYQMIHHRLGQALRFALLSGGGAVVILYVFAIPIMELVYNAPTVASYLKIMAPFSLMLYLQGPLQATLQALNLAKAAMINSMIGAIVKTAAIFILASRPELGIMGAALAIVIGFILVTLLHFATLVKTISFTIHIRDFIKIIVAMFVSGFVGTAVWNSLSSDYPLLWQTLISILFTTIVYCILVLAMKLVYANELKRLPFFRKWFS</sequence>
<comment type="subcellular location">
    <subcellularLocation>
        <location evidence="1">Cell membrane</location>
        <topology evidence="1">Multi-pass membrane protein</topology>
    </subcellularLocation>
</comment>
<dbReference type="GO" id="GO:0005886">
    <property type="term" value="C:plasma membrane"/>
    <property type="evidence" value="ECO:0007669"/>
    <property type="project" value="UniProtKB-SubCell"/>
</dbReference>
<name>A0A323TH02_9BACI</name>
<feature type="transmembrane region" description="Helical" evidence="6">
    <location>
        <begin position="278"/>
        <end position="305"/>
    </location>
</feature>
<feature type="transmembrane region" description="Helical" evidence="6">
    <location>
        <begin position="84"/>
        <end position="109"/>
    </location>
</feature>
<feature type="transmembrane region" description="Helical" evidence="6">
    <location>
        <begin position="121"/>
        <end position="140"/>
    </location>
</feature>
<dbReference type="InterPro" id="IPR050833">
    <property type="entry name" value="Poly_Biosynth_Transport"/>
</dbReference>
<dbReference type="Pfam" id="PF01943">
    <property type="entry name" value="Polysacc_synt"/>
    <property type="match status" value="1"/>
</dbReference>
<evidence type="ECO:0000256" key="1">
    <source>
        <dbReference type="ARBA" id="ARBA00004651"/>
    </source>
</evidence>
<keyword evidence="4 6" id="KW-1133">Transmembrane helix</keyword>
<evidence type="ECO:0000256" key="5">
    <source>
        <dbReference type="ARBA" id="ARBA00023136"/>
    </source>
</evidence>
<feature type="transmembrane region" description="Helical" evidence="6">
    <location>
        <begin position="326"/>
        <end position="346"/>
    </location>
</feature>
<feature type="transmembrane region" description="Helical" evidence="6">
    <location>
        <begin position="186"/>
        <end position="206"/>
    </location>
</feature>
<keyword evidence="8" id="KW-1185">Reference proteome</keyword>
<evidence type="ECO:0000313" key="7">
    <source>
        <dbReference type="EMBL" id="PYZ94141.1"/>
    </source>
</evidence>
<reference evidence="7 8" key="1">
    <citation type="submission" date="2017-10" db="EMBL/GenBank/DDBJ databases">
        <title>Bacillus sp. nov., a halophilic bacterium isolated from a Keqin Lake.</title>
        <authorList>
            <person name="Wang H."/>
        </authorList>
    </citation>
    <scope>NUCLEOTIDE SEQUENCE [LARGE SCALE GENOMIC DNA]</scope>
    <source>
        <strain evidence="7 8">KQ-12</strain>
    </source>
</reference>
<dbReference type="PIRSF" id="PIRSF038958">
    <property type="entry name" value="PG_synth_SpoVB"/>
    <property type="match status" value="1"/>
</dbReference>
<dbReference type="PANTHER" id="PTHR30250">
    <property type="entry name" value="PST FAMILY PREDICTED COLANIC ACID TRANSPORTER"/>
    <property type="match status" value="1"/>
</dbReference>
<dbReference type="EMBL" id="PDOD01000001">
    <property type="protein sequence ID" value="PYZ94141.1"/>
    <property type="molecule type" value="Genomic_DNA"/>
</dbReference>
<dbReference type="CDD" id="cd13124">
    <property type="entry name" value="MATE_SpoVB_like"/>
    <property type="match status" value="1"/>
</dbReference>
<dbReference type="RefSeq" id="WP_110607776.1">
    <property type="nucleotide sequence ID" value="NZ_PDOD01000001.1"/>
</dbReference>
<feature type="transmembrane region" description="Helical" evidence="6">
    <location>
        <begin position="383"/>
        <end position="406"/>
    </location>
</feature>
<keyword evidence="2" id="KW-1003">Cell membrane</keyword>
<dbReference type="NCBIfam" id="TIGR02900">
    <property type="entry name" value="spore_V_B"/>
    <property type="match status" value="1"/>
</dbReference>
<dbReference type="OrthoDB" id="9775950at2"/>
<dbReference type="InterPro" id="IPR024923">
    <property type="entry name" value="PG_synth_SpoVB"/>
</dbReference>
<feature type="transmembrane region" description="Helical" evidence="6">
    <location>
        <begin position="352"/>
        <end position="371"/>
    </location>
</feature>
<feature type="transmembrane region" description="Helical" evidence="6">
    <location>
        <begin position="412"/>
        <end position="437"/>
    </location>
</feature>
<keyword evidence="5 6" id="KW-0472">Membrane</keyword>
<organism evidence="7 8">
    <name type="scientific">Salipaludibacillus keqinensis</name>
    <dbReference type="NCBI Taxonomy" id="2045207"/>
    <lineage>
        <taxon>Bacteria</taxon>
        <taxon>Bacillati</taxon>
        <taxon>Bacillota</taxon>
        <taxon>Bacilli</taxon>
        <taxon>Bacillales</taxon>
        <taxon>Bacillaceae</taxon>
    </lineage>
</organism>